<proteinExistence type="predicted"/>
<sequence length="292" mass="34156">MLNKLPREVLGAIQLLVRLEDALPLGMTCKALLPVLTDSFMAKKHIDARRKLDGPGCRCEPGHQEEEDCDDVVYKHLFWIPVQALPFTYRVAMLDSVSRLYYIEEGQETKQMKQVTIGSTMFMLIGVRSFQIGPATNGFVRYSIVVHSGKYLEFLYDTYLAIHVDHMQYFSRIVHSYAQLSLFSTNGVTMSFDFYVRRIWNGPEELETLCQLQDCYLRSVLCPELEDYWEILSSMDKVKNIFEKNEKNQDLLYKALECRNLERDEFRERFDKCEWAYAVVVACRKREPNGNY</sequence>
<gene>
    <name evidence="1" type="ORF">BCR33DRAFT_780624</name>
</gene>
<protein>
    <recommendedName>
        <fullName evidence="3">F-box domain-containing protein</fullName>
    </recommendedName>
</protein>
<accession>A0A1Y2CXE2</accession>
<dbReference type="EMBL" id="MCGO01000005">
    <property type="protein sequence ID" value="ORY51690.1"/>
    <property type="molecule type" value="Genomic_DNA"/>
</dbReference>
<evidence type="ECO:0008006" key="3">
    <source>
        <dbReference type="Google" id="ProtNLM"/>
    </source>
</evidence>
<evidence type="ECO:0000313" key="2">
    <source>
        <dbReference type="Proteomes" id="UP000193642"/>
    </source>
</evidence>
<comment type="caution">
    <text evidence="1">The sequence shown here is derived from an EMBL/GenBank/DDBJ whole genome shotgun (WGS) entry which is preliminary data.</text>
</comment>
<name>A0A1Y2CXE2_9FUNG</name>
<evidence type="ECO:0000313" key="1">
    <source>
        <dbReference type="EMBL" id="ORY51690.1"/>
    </source>
</evidence>
<dbReference type="Proteomes" id="UP000193642">
    <property type="component" value="Unassembled WGS sequence"/>
</dbReference>
<dbReference type="AlphaFoldDB" id="A0A1Y2CXE2"/>
<organism evidence="1 2">
    <name type="scientific">Rhizoclosmatium globosum</name>
    <dbReference type="NCBI Taxonomy" id="329046"/>
    <lineage>
        <taxon>Eukaryota</taxon>
        <taxon>Fungi</taxon>
        <taxon>Fungi incertae sedis</taxon>
        <taxon>Chytridiomycota</taxon>
        <taxon>Chytridiomycota incertae sedis</taxon>
        <taxon>Chytridiomycetes</taxon>
        <taxon>Chytridiales</taxon>
        <taxon>Chytriomycetaceae</taxon>
        <taxon>Rhizoclosmatium</taxon>
    </lineage>
</organism>
<reference evidence="1 2" key="1">
    <citation type="submission" date="2016-07" db="EMBL/GenBank/DDBJ databases">
        <title>Pervasive Adenine N6-methylation of Active Genes in Fungi.</title>
        <authorList>
            <consortium name="DOE Joint Genome Institute"/>
            <person name="Mondo S.J."/>
            <person name="Dannebaum R.O."/>
            <person name="Kuo R.C."/>
            <person name="Labutti K."/>
            <person name="Haridas S."/>
            <person name="Kuo A."/>
            <person name="Salamov A."/>
            <person name="Ahrendt S.R."/>
            <person name="Lipzen A."/>
            <person name="Sullivan W."/>
            <person name="Andreopoulos W.B."/>
            <person name="Clum A."/>
            <person name="Lindquist E."/>
            <person name="Daum C."/>
            <person name="Ramamoorthy G.K."/>
            <person name="Gryganskyi A."/>
            <person name="Culley D."/>
            <person name="Magnuson J.K."/>
            <person name="James T.Y."/>
            <person name="O'Malley M.A."/>
            <person name="Stajich J.E."/>
            <person name="Spatafora J.W."/>
            <person name="Visel A."/>
            <person name="Grigoriev I.V."/>
        </authorList>
    </citation>
    <scope>NUCLEOTIDE SEQUENCE [LARGE SCALE GENOMIC DNA]</scope>
    <source>
        <strain evidence="1 2">JEL800</strain>
    </source>
</reference>
<keyword evidence="2" id="KW-1185">Reference proteome</keyword>